<keyword evidence="2" id="KW-1185">Reference proteome</keyword>
<reference evidence="1 2" key="1">
    <citation type="submission" date="2022-11" db="EMBL/GenBank/DDBJ databases">
        <title>Minimal conservation of predation-associated metabolite biosynthetic gene clusters underscores biosynthetic potential of Myxococcota including descriptions for ten novel species: Archangium lansinium sp. nov., Myxococcus landrumus sp. nov., Nannocystis bai.</title>
        <authorList>
            <person name="Ahearne A."/>
            <person name="Stevens C."/>
            <person name="Phillips K."/>
        </authorList>
    </citation>
    <scope>NUCLEOTIDE SEQUENCE [LARGE SCALE GENOMIC DNA]</scope>
    <source>
        <strain evidence="1 2">MIWBW</strain>
    </source>
</reference>
<accession>A0ABT4APX4</accession>
<name>A0ABT4APX4_9BACT</name>
<protein>
    <submittedName>
        <fullName evidence="1">Uncharacterized protein</fullName>
    </submittedName>
</protein>
<organism evidence="1 2">
    <name type="scientific">Archangium lansingense</name>
    <dbReference type="NCBI Taxonomy" id="2995310"/>
    <lineage>
        <taxon>Bacteria</taxon>
        <taxon>Pseudomonadati</taxon>
        <taxon>Myxococcota</taxon>
        <taxon>Myxococcia</taxon>
        <taxon>Myxococcales</taxon>
        <taxon>Cystobacterineae</taxon>
        <taxon>Archangiaceae</taxon>
        <taxon>Archangium</taxon>
    </lineage>
</organism>
<proteinExistence type="predicted"/>
<dbReference type="Proteomes" id="UP001207654">
    <property type="component" value="Unassembled WGS sequence"/>
</dbReference>
<sequence>MTKDAPLEELRNTATTVAHAKAAIDDKRDELLAETGNALELVLAAVRMG</sequence>
<evidence type="ECO:0000313" key="2">
    <source>
        <dbReference type="Proteomes" id="UP001207654"/>
    </source>
</evidence>
<dbReference type="RefSeq" id="WP_267542633.1">
    <property type="nucleotide sequence ID" value="NZ_JAPNKA010000002.1"/>
</dbReference>
<dbReference type="EMBL" id="JAPNKA010000002">
    <property type="protein sequence ID" value="MCY1083753.1"/>
    <property type="molecule type" value="Genomic_DNA"/>
</dbReference>
<gene>
    <name evidence="1" type="ORF">OV287_55870</name>
</gene>
<comment type="caution">
    <text evidence="1">The sequence shown here is derived from an EMBL/GenBank/DDBJ whole genome shotgun (WGS) entry which is preliminary data.</text>
</comment>
<evidence type="ECO:0000313" key="1">
    <source>
        <dbReference type="EMBL" id="MCY1083753.1"/>
    </source>
</evidence>